<evidence type="ECO:0000256" key="2">
    <source>
        <dbReference type="ARBA" id="ARBA00022475"/>
    </source>
</evidence>
<keyword evidence="4" id="KW-0812">Transmembrane</keyword>
<evidence type="ECO:0000256" key="4">
    <source>
        <dbReference type="ARBA" id="ARBA00022692"/>
    </source>
</evidence>
<feature type="domain" description="Mce/MlaD" evidence="7">
    <location>
        <begin position="449"/>
        <end position="502"/>
    </location>
</feature>
<gene>
    <name evidence="8" type="ORF">JCM19235_511</name>
</gene>
<dbReference type="AlphaFoldDB" id="A0A090S100"/>
<protein>
    <submittedName>
        <fullName evidence="8">Paraquat-inducible protein B</fullName>
    </submittedName>
</protein>
<dbReference type="PANTHER" id="PTHR30462:SF0">
    <property type="entry name" value="INTERMEMBRANE TRANSPORT PROTEIN YEBT"/>
    <property type="match status" value="1"/>
</dbReference>
<feature type="domain" description="Mce/MlaD" evidence="7">
    <location>
        <begin position="672"/>
        <end position="732"/>
    </location>
</feature>
<name>A0A090S100_9VIBR</name>
<evidence type="ECO:0000313" key="8">
    <source>
        <dbReference type="EMBL" id="GAL21236.1"/>
    </source>
</evidence>
<dbReference type="GO" id="GO:0005886">
    <property type="term" value="C:plasma membrane"/>
    <property type="evidence" value="ECO:0007669"/>
    <property type="project" value="UniProtKB-SubCell"/>
</dbReference>
<feature type="domain" description="Mce/MlaD" evidence="7">
    <location>
        <begin position="208"/>
        <end position="299"/>
    </location>
</feature>
<dbReference type="Proteomes" id="UP000029228">
    <property type="component" value="Unassembled WGS sequence"/>
</dbReference>
<accession>A0A090S100</accession>
<dbReference type="STRING" id="990268.JCM19235_511"/>
<feature type="domain" description="Mce/MlaD" evidence="7">
    <location>
        <begin position="562"/>
        <end position="653"/>
    </location>
</feature>
<dbReference type="Pfam" id="PF02470">
    <property type="entry name" value="MlaD"/>
    <property type="match status" value="6"/>
</dbReference>
<keyword evidence="3" id="KW-0997">Cell inner membrane</keyword>
<dbReference type="EMBL" id="BBMR01000007">
    <property type="protein sequence ID" value="GAL21236.1"/>
    <property type="molecule type" value="Genomic_DNA"/>
</dbReference>
<evidence type="ECO:0000259" key="7">
    <source>
        <dbReference type="Pfam" id="PF02470"/>
    </source>
</evidence>
<evidence type="ECO:0000256" key="3">
    <source>
        <dbReference type="ARBA" id="ARBA00022519"/>
    </source>
</evidence>
<dbReference type="InterPro" id="IPR051800">
    <property type="entry name" value="PqiA-PqiB_transport"/>
</dbReference>
<keyword evidence="5" id="KW-1133">Transmembrane helix</keyword>
<dbReference type="InterPro" id="IPR003399">
    <property type="entry name" value="Mce/MlaD"/>
</dbReference>
<evidence type="ECO:0000256" key="5">
    <source>
        <dbReference type="ARBA" id="ARBA00022989"/>
    </source>
</evidence>
<feature type="domain" description="Mce/MlaD" evidence="7">
    <location>
        <begin position="88"/>
        <end position="148"/>
    </location>
</feature>
<evidence type="ECO:0000256" key="6">
    <source>
        <dbReference type="ARBA" id="ARBA00023136"/>
    </source>
</evidence>
<keyword evidence="2" id="KW-1003">Cell membrane</keyword>
<organism evidence="8 9">
    <name type="scientific">Vibrio maritimus</name>
    <dbReference type="NCBI Taxonomy" id="990268"/>
    <lineage>
        <taxon>Bacteria</taxon>
        <taxon>Pseudomonadati</taxon>
        <taxon>Pseudomonadota</taxon>
        <taxon>Gammaproteobacteria</taxon>
        <taxon>Vibrionales</taxon>
        <taxon>Vibrionaceae</taxon>
        <taxon>Vibrio</taxon>
    </lineage>
</organism>
<feature type="domain" description="Mce/MlaD" evidence="7">
    <location>
        <begin position="323"/>
        <end position="387"/>
    </location>
</feature>
<proteinExistence type="predicted"/>
<sequence>MVRDINLSDDLSNIYVDADIYPEAAKLLGEDTKFWLVKPSASLSGISGLDALVSGNYIAIHPASESSSSSTKFNALASVPTELAINDGLTVTLRAKDLGGISVGSKIVYKKIPIGEVYNFKLDEDAETVVIQASIQEEFRHIITNKSRFWNVSGIGASVGFQGVDIRLESLAAILAGAIAVDSPDGGAPVEDGSDFTLYKDLKTAGRGIPVKITLPDNSNLKANGSPIVYRGLEIGRINNLALNDERDSIVASASIEPAFSDMLTQGTLFLLEEAKVSLSGVENLSNLITGNFLTLVPGNGPQTREFVAIQQEELDRVQAKSVSLRLLANNSFGLEPGVNVLYRGIPVGSVLSVELVDDQVAMDIAIDVEYKNLIRSQNRFFVTGSATAELTEAGLNVTVPPAKQLLTGSISFVSEGKATERAEFPLFQTKALAELAQHNQSGAMTLRLFANELPPVKEGSPLLYRNMQVGSVSNYELTDGGVYINVTIDNKYKYLVTNQTVFWNRSGVEVEASLSGVSVKAAPLKTLIDGGIAFDSLPGIENKTGKNWKLYEDFGSARKFGQSITLYTTTADQEVSKGMPIKYQGVKVGEVMLTLPDFDKQRVEVVARILPEYVKQLTNDGAYFWIVKPKIGLNGVKNLNALVSQYIAVEPGVGKATKAFELHDFAKVDNGVEFVLQSENRGSIKPGTPILYRDIEVGSVTMVELGPFADRVISTIEIDPDYAYLVRANSVFWNVSGVNVQFGLSGANIKAGTVDSLIRGGIIFSTPEGSQLQPKAEEGQTFYLNKEADASWTQWRTAIPAP</sequence>
<reference evidence="8 9" key="1">
    <citation type="submission" date="2014-09" db="EMBL/GenBank/DDBJ databases">
        <title>Vibrio maritimus JCM 19235. (C45) whole genome shotgun sequence.</title>
        <authorList>
            <person name="Sawabe T."/>
            <person name="Meirelles P."/>
            <person name="Nakanishi M."/>
            <person name="Sayaka M."/>
            <person name="Hattori M."/>
            <person name="Ohkuma M."/>
        </authorList>
    </citation>
    <scope>NUCLEOTIDE SEQUENCE [LARGE SCALE GENOMIC DNA]</scope>
    <source>
        <strain evidence="9">JCM19235</strain>
    </source>
</reference>
<keyword evidence="9" id="KW-1185">Reference proteome</keyword>
<comment type="caution">
    <text evidence="8">The sequence shown here is derived from an EMBL/GenBank/DDBJ whole genome shotgun (WGS) entry which is preliminary data.</text>
</comment>
<keyword evidence="6" id="KW-0472">Membrane</keyword>
<comment type="subcellular location">
    <subcellularLocation>
        <location evidence="1">Cell inner membrane</location>
    </subcellularLocation>
</comment>
<evidence type="ECO:0000256" key="1">
    <source>
        <dbReference type="ARBA" id="ARBA00004533"/>
    </source>
</evidence>
<evidence type="ECO:0000313" key="9">
    <source>
        <dbReference type="Proteomes" id="UP000029228"/>
    </source>
</evidence>
<dbReference type="PANTHER" id="PTHR30462">
    <property type="entry name" value="INTERMEMBRANE TRANSPORT PROTEIN PQIB-RELATED"/>
    <property type="match status" value="1"/>
</dbReference>